<evidence type="ECO:0000256" key="1">
    <source>
        <dbReference type="ARBA" id="ARBA00009251"/>
    </source>
</evidence>
<keyword evidence="4" id="KW-1185">Reference proteome</keyword>
<dbReference type="InterPro" id="IPR006628">
    <property type="entry name" value="PUR-bd_fam"/>
</dbReference>
<reference evidence="3 4" key="1">
    <citation type="submission" date="2018-08" db="EMBL/GenBank/DDBJ databases">
        <title>Pallidiluteibacterium maritimus gen. nov., sp. nov., isolated from coastal sediment.</title>
        <authorList>
            <person name="Zhou L.Y."/>
        </authorList>
    </citation>
    <scope>NUCLEOTIDE SEQUENCE [LARGE SCALE GENOMIC DNA]</scope>
    <source>
        <strain evidence="3 4">XSD2</strain>
    </source>
</reference>
<name>A0A399T2L9_9BACT</name>
<evidence type="ECO:0000313" key="4">
    <source>
        <dbReference type="Proteomes" id="UP000265926"/>
    </source>
</evidence>
<protein>
    <submittedName>
        <fullName evidence="3">DUF3276 family protein</fullName>
    </submittedName>
</protein>
<comment type="caution">
    <text evidence="3">The sequence shown here is derived from an EMBL/GenBank/DDBJ whole genome shotgun (WGS) entry which is preliminary data.</text>
</comment>
<sequence>MESAGSKEGINNSGSKFKQEIHSKVIRAGKRTYFFDVKSTRSDEFYLTITESKKRFGENGKFSYEKHKIFLYKEDFEKFMESLQEVVDYIFEKQPEDERVSRSNDEETEAEFEEAEIAEVKDYTNVEFEDI</sequence>
<dbReference type="Proteomes" id="UP000265926">
    <property type="component" value="Unassembled WGS sequence"/>
</dbReference>
<keyword evidence="2" id="KW-0238">DNA-binding</keyword>
<dbReference type="RefSeq" id="WP_119436046.1">
    <property type="nucleotide sequence ID" value="NZ_QWGR01000001.1"/>
</dbReference>
<dbReference type="SMART" id="SM00712">
    <property type="entry name" value="PUR"/>
    <property type="match status" value="1"/>
</dbReference>
<evidence type="ECO:0000313" key="3">
    <source>
        <dbReference type="EMBL" id="RIJ50576.1"/>
    </source>
</evidence>
<evidence type="ECO:0000256" key="2">
    <source>
        <dbReference type="ARBA" id="ARBA00023125"/>
    </source>
</evidence>
<comment type="similarity">
    <text evidence="1">Belongs to the PUR DNA-binding protein family.</text>
</comment>
<dbReference type="EMBL" id="QWGR01000001">
    <property type="protein sequence ID" value="RIJ50576.1"/>
    <property type="molecule type" value="Genomic_DNA"/>
</dbReference>
<dbReference type="OrthoDB" id="765973at2"/>
<dbReference type="AlphaFoldDB" id="A0A399T2L9"/>
<dbReference type="Gene3D" id="3.10.450.700">
    <property type="match status" value="1"/>
</dbReference>
<dbReference type="GO" id="GO:0032422">
    <property type="term" value="F:purine-rich negative regulatory element binding"/>
    <property type="evidence" value="ECO:0007669"/>
    <property type="project" value="InterPro"/>
</dbReference>
<accession>A0A399T2L9</accession>
<organism evidence="3 4">
    <name type="scientific">Maribellus luteus</name>
    <dbReference type="NCBI Taxonomy" id="2305463"/>
    <lineage>
        <taxon>Bacteria</taxon>
        <taxon>Pseudomonadati</taxon>
        <taxon>Bacteroidota</taxon>
        <taxon>Bacteroidia</taxon>
        <taxon>Marinilabiliales</taxon>
        <taxon>Prolixibacteraceae</taxon>
        <taxon>Maribellus</taxon>
    </lineage>
</organism>
<dbReference type="GO" id="GO:0000977">
    <property type="term" value="F:RNA polymerase II transcription regulatory region sequence-specific DNA binding"/>
    <property type="evidence" value="ECO:0007669"/>
    <property type="project" value="InterPro"/>
</dbReference>
<dbReference type="Pfam" id="PF11680">
    <property type="entry name" value="DUF3276"/>
    <property type="match status" value="1"/>
</dbReference>
<gene>
    <name evidence="3" type="ORF">D1614_01160</name>
</gene>
<proteinExistence type="inferred from homology"/>